<sequence length="386" mass="44858">MVRNTDRFQKALLKALFNIPEFKAACFAATQLDSILDHPEYKIHQQINTAKQIAESAKNYLANVQTNFDRKQAEVKKGEAEIAKEQNDIDLARDYHETVAKIEAKTRRKRETLEELEARKQSLASKISDKTLLIKRQFEAAEKALEEKKKEQKKIEAELEELRKKVEEAKKKKEEAEKAVMVAQQDLEDIREETKLEGDMAKFYKNVKLVEERAKVEAKEKEDRVRNGFDKDIDKVEQLEKQVLASTDSIVKQKFSLLKEQFDELYPGIIGFEHLVQRASAQMNDIFYAEVFHEGSDLLEKLKELKMKQRSSGKSLNAKIQTIEEQLELIKAHAPVGLLKKEEIPKWKEQISEDWEKAKSLPPKIKQLKMDRKAKLAEMEELVKHL</sequence>
<organism evidence="2 3">
    <name type="scientific">Steinernema carpocapsae</name>
    <name type="common">Entomopathogenic nematode</name>
    <dbReference type="NCBI Taxonomy" id="34508"/>
    <lineage>
        <taxon>Eukaryota</taxon>
        <taxon>Metazoa</taxon>
        <taxon>Ecdysozoa</taxon>
        <taxon>Nematoda</taxon>
        <taxon>Chromadorea</taxon>
        <taxon>Rhabditida</taxon>
        <taxon>Tylenchina</taxon>
        <taxon>Panagrolaimomorpha</taxon>
        <taxon>Strongyloidoidea</taxon>
        <taxon>Steinernematidae</taxon>
        <taxon>Steinernema</taxon>
    </lineage>
</organism>
<evidence type="ECO:0000313" key="3">
    <source>
        <dbReference type="Proteomes" id="UP000298663"/>
    </source>
</evidence>
<protein>
    <submittedName>
        <fullName evidence="2">Uncharacterized protein</fullName>
    </submittedName>
</protein>
<reference evidence="2 3" key="1">
    <citation type="journal article" date="2015" name="Genome Biol.">
        <title>Comparative genomics of Steinernema reveals deeply conserved gene regulatory networks.</title>
        <authorList>
            <person name="Dillman A.R."/>
            <person name="Macchietto M."/>
            <person name="Porter C.F."/>
            <person name="Rogers A."/>
            <person name="Williams B."/>
            <person name="Antoshechkin I."/>
            <person name="Lee M.M."/>
            <person name="Goodwin Z."/>
            <person name="Lu X."/>
            <person name="Lewis E.E."/>
            <person name="Goodrich-Blair H."/>
            <person name="Stock S.P."/>
            <person name="Adams B.J."/>
            <person name="Sternberg P.W."/>
            <person name="Mortazavi A."/>
        </authorList>
    </citation>
    <scope>NUCLEOTIDE SEQUENCE [LARGE SCALE GENOMIC DNA]</scope>
    <source>
        <strain evidence="2 3">ALL</strain>
    </source>
</reference>
<gene>
    <name evidence="2" type="ORF">L596_026440</name>
</gene>
<accession>A0A4U5M1C3</accession>
<name>A0A4U5M1C3_STECR</name>
<feature type="coiled-coil region" evidence="1">
    <location>
        <begin position="61"/>
        <end position="193"/>
    </location>
</feature>
<keyword evidence="3" id="KW-1185">Reference proteome</keyword>
<dbReference type="Proteomes" id="UP000298663">
    <property type="component" value="Unassembled WGS sequence"/>
</dbReference>
<comment type="caution">
    <text evidence="2">The sequence shown here is derived from an EMBL/GenBank/DDBJ whole genome shotgun (WGS) entry which is preliminary data.</text>
</comment>
<dbReference type="AlphaFoldDB" id="A0A4U5M1C3"/>
<proteinExistence type="predicted"/>
<dbReference type="EMBL" id="AZBU02000010">
    <property type="protein sequence ID" value="TKR62488.1"/>
    <property type="molecule type" value="Genomic_DNA"/>
</dbReference>
<keyword evidence="1" id="KW-0175">Coiled coil</keyword>
<reference evidence="2 3" key="2">
    <citation type="journal article" date="2019" name="G3 (Bethesda)">
        <title>Hybrid Assembly of the Genome of the Entomopathogenic Nematode Steinernema carpocapsae Identifies the X-Chromosome.</title>
        <authorList>
            <person name="Serra L."/>
            <person name="Macchietto M."/>
            <person name="Macias-Munoz A."/>
            <person name="McGill C.J."/>
            <person name="Rodriguez I.M."/>
            <person name="Rodriguez B."/>
            <person name="Murad R."/>
            <person name="Mortazavi A."/>
        </authorList>
    </citation>
    <scope>NUCLEOTIDE SEQUENCE [LARGE SCALE GENOMIC DNA]</scope>
    <source>
        <strain evidence="2 3">ALL</strain>
    </source>
</reference>
<evidence type="ECO:0000313" key="2">
    <source>
        <dbReference type="EMBL" id="TKR62488.1"/>
    </source>
</evidence>
<evidence type="ECO:0000256" key="1">
    <source>
        <dbReference type="SAM" id="Coils"/>
    </source>
</evidence>